<sequence>MFEAESLRPLYGFSESNLWYCSFIGVGSNERLWKVRNSTLVVEFSIWSADDRRNRPSGNYLFFSNIQKSIENAFFVFYNGFKGNDV</sequence>
<keyword evidence="2" id="KW-1185">Reference proteome</keyword>
<dbReference type="Proteomes" id="UP000248214">
    <property type="component" value="Unassembled WGS sequence"/>
</dbReference>
<organism evidence="1 2">
    <name type="scientific">Salipaludibacillus keqinensis</name>
    <dbReference type="NCBI Taxonomy" id="2045207"/>
    <lineage>
        <taxon>Bacteria</taxon>
        <taxon>Bacillati</taxon>
        <taxon>Bacillota</taxon>
        <taxon>Bacilli</taxon>
        <taxon>Bacillales</taxon>
        <taxon>Bacillaceae</taxon>
    </lineage>
</organism>
<name>A0A323TDA2_9BACI</name>
<proteinExistence type="predicted"/>
<comment type="caution">
    <text evidence="1">The sequence shown here is derived from an EMBL/GenBank/DDBJ whole genome shotgun (WGS) entry which is preliminary data.</text>
</comment>
<gene>
    <name evidence="1" type="ORF">CR194_13170</name>
</gene>
<evidence type="ECO:0000313" key="1">
    <source>
        <dbReference type="EMBL" id="PYZ92616.1"/>
    </source>
</evidence>
<reference evidence="1 2" key="1">
    <citation type="submission" date="2017-10" db="EMBL/GenBank/DDBJ databases">
        <title>Bacillus sp. nov., a halophilic bacterium isolated from a Keqin Lake.</title>
        <authorList>
            <person name="Wang H."/>
        </authorList>
    </citation>
    <scope>NUCLEOTIDE SEQUENCE [LARGE SCALE GENOMIC DNA]</scope>
    <source>
        <strain evidence="1 2">KQ-12</strain>
    </source>
</reference>
<dbReference type="OrthoDB" id="9799989at2"/>
<dbReference type="EMBL" id="PDOD01000003">
    <property type="protein sequence ID" value="PYZ92616.1"/>
    <property type="molecule type" value="Genomic_DNA"/>
</dbReference>
<protein>
    <submittedName>
        <fullName evidence="1">Uncharacterized protein</fullName>
    </submittedName>
</protein>
<dbReference type="AlphaFoldDB" id="A0A323TDA2"/>
<accession>A0A323TDA2</accession>
<dbReference type="RefSeq" id="WP_110610166.1">
    <property type="nucleotide sequence ID" value="NZ_PDOD01000003.1"/>
</dbReference>
<evidence type="ECO:0000313" key="2">
    <source>
        <dbReference type="Proteomes" id="UP000248214"/>
    </source>
</evidence>